<evidence type="ECO:0000256" key="7">
    <source>
        <dbReference type="ARBA" id="ARBA00022833"/>
    </source>
</evidence>
<feature type="disulfide bond" evidence="10">
    <location>
        <begin position="115"/>
        <end position="121"/>
    </location>
</feature>
<dbReference type="GO" id="GO:0016787">
    <property type="term" value="F:hydrolase activity"/>
    <property type="evidence" value="ECO:0007669"/>
    <property type="project" value="UniProtKB-KW"/>
</dbReference>
<dbReference type="PANTHER" id="PTHR10340">
    <property type="entry name" value="SPHINGOMYELIN PHOSPHODIESTERASE"/>
    <property type="match status" value="1"/>
</dbReference>
<keyword evidence="7 9" id="KW-0862">Zinc</keyword>
<evidence type="ECO:0000259" key="12">
    <source>
        <dbReference type="Pfam" id="PF19272"/>
    </source>
</evidence>
<accession>A0ABD1D2U6</accession>
<evidence type="ECO:0000256" key="8">
    <source>
        <dbReference type="ARBA" id="ARBA00023180"/>
    </source>
</evidence>
<organism evidence="13 14">
    <name type="scientific">Culex pipiens pipiens</name>
    <name type="common">Northern house mosquito</name>
    <dbReference type="NCBI Taxonomy" id="38569"/>
    <lineage>
        <taxon>Eukaryota</taxon>
        <taxon>Metazoa</taxon>
        <taxon>Ecdysozoa</taxon>
        <taxon>Arthropoda</taxon>
        <taxon>Hexapoda</taxon>
        <taxon>Insecta</taxon>
        <taxon>Pterygota</taxon>
        <taxon>Neoptera</taxon>
        <taxon>Endopterygota</taxon>
        <taxon>Diptera</taxon>
        <taxon>Nematocera</taxon>
        <taxon>Culicoidea</taxon>
        <taxon>Culicidae</taxon>
        <taxon>Culicinae</taxon>
        <taxon>Culicini</taxon>
        <taxon>Culex</taxon>
        <taxon>Culex</taxon>
    </lineage>
</organism>
<dbReference type="AlphaFoldDB" id="A0ABD1D2U6"/>
<evidence type="ECO:0008006" key="15">
    <source>
        <dbReference type="Google" id="ProtNLM"/>
    </source>
</evidence>
<sequence length="525" mass="59637">MMQVTQGLCRLAEYPKEYCADLINIFIDSIIEILQTNDHITSHDICALPLGPIGCVQEPTGASVDPVKLDDFNFKSTVSVAYNKTWPTKILHITDIHYDPKYVGGVESEEVVKQCKKMFGCCRVGNTGKPGETYWGNYNHCDTPKTLLEASLKKIAEQHPDAKMVYLTGDLVRHHITELDFETLKADTDYVLGLFIEIFKDIPLVFAIGNHDTDVFGMFSSGSKYGNAGQSKVYKYYQGWIEKLWKNGQITRKPREIEWPQNGEGYYSIPTKERLRLIVLNSNIAYMYNWWLLADPNLYHAQLQWLQDTLARAEQQHQKVHILSHIAPNHYSLLPSWSQQFQRIVERYRNTITAQFNGHSHLTEFAMFYDSQKPTEPIGVAWNGGSLTPHSFHNPNYHVAMLESGKFSVSTLETYTIDLGKANKDSSKVPNWELSSNMTEEFKLKDLSLKSLDELVQRMTKSEALVQQYWRYAVKKGPRSLSELSGECKVALLCGIVSTHGKNKAKCEGLLKGTNWSQGTGICAL</sequence>
<comment type="subcellular location">
    <subcellularLocation>
        <location evidence="1">Secreted</location>
    </subcellularLocation>
</comment>
<dbReference type="Proteomes" id="UP001562425">
    <property type="component" value="Unassembled WGS sequence"/>
</dbReference>
<keyword evidence="6" id="KW-0378">Hydrolase</keyword>
<dbReference type="PIRSF" id="PIRSF000948">
    <property type="entry name" value="Sphingomy_PDE"/>
    <property type="match status" value="1"/>
</dbReference>
<dbReference type="EMBL" id="JBEHCU010007838">
    <property type="protein sequence ID" value="KAL1391552.1"/>
    <property type="molecule type" value="Genomic_DNA"/>
</dbReference>
<dbReference type="Pfam" id="PF19272">
    <property type="entry name" value="ASMase_C"/>
    <property type="match status" value="1"/>
</dbReference>
<evidence type="ECO:0000256" key="3">
    <source>
        <dbReference type="ARBA" id="ARBA00022525"/>
    </source>
</evidence>
<comment type="cofactor">
    <cofactor evidence="9">
        <name>Zn(2+)</name>
        <dbReference type="ChEBI" id="CHEBI:29105"/>
    </cofactor>
    <text evidence="9">Binds 2 Zn(2+) ions per subunit.</text>
</comment>
<feature type="binding site" evidence="9">
    <location>
        <position position="95"/>
    </location>
    <ligand>
        <name>Zn(2+)</name>
        <dbReference type="ChEBI" id="CHEBI:29105"/>
        <label>1</label>
    </ligand>
</feature>
<keyword evidence="10" id="KW-1015">Disulfide bond</keyword>
<dbReference type="InterPro" id="IPR029052">
    <property type="entry name" value="Metallo-depent_PP-like"/>
</dbReference>
<keyword evidence="14" id="KW-1185">Reference proteome</keyword>
<feature type="disulfide bond" evidence="10">
    <location>
        <begin position="9"/>
        <end position="19"/>
    </location>
</feature>
<feature type="domain" description="Calcineurin-like phosphoesterase" evidence="11">
    <location>
        <begin position="89"/>
        <end position="361"/>
    </location>
</feature>
<evidence type="ECO:0000256" key="4">
    <source>
        <dbReference type="ARBA" id="ARBA00022723"/>
    </source>
</evidence>
<feature type="binding site" evidence="9">
    <location>
        <position position="97"/>
    </location>
    <ligand>
        <name>Zn(2+)</name>
        <dbReference type="ChEBI" id="CHEBI:29105"/>
        <label>1</label>
    </ligand>
</feature>
<dbReference type="GO" id="GO:0046872">
    <property type="term" value="F:metal ion binding"/>
    <property type="evidence" value="ECO:0007669"/>
    <property type="project" value="UniProtKB-KW"/>
</dbReference>
<comment type="similarity">
    <text evidence="2">Belongs to the acid sphingomyelinase family.</text>
</comment>
<evidence type="ECO:0000259" key="11">
    <source>
        <dbReference type="Pfam" id="PF00149"/>
    </source>
</evidence>
<protein>
    <recommendedName>
        <fullName evidence="15">Sphingomyelin phosphodiesterase</fullName>
    </recommendedName>
</protein>
<keyword evidence="3" id="KW-0964">Secreted</keyword>
<dbReference type="GO" id="GO:0005576">
    <property type="term" value="C:extracellular region"/>
    <property type="evidence" value="ECO:0007669"/>
    <property type="project" value="UniProtKB-SubCell"/>
</dbReference>
<name>A0ABD1D2U6_CULPP</name>
<evidence type="ECO:0000313" key="13">
    <source>
        <dbReference type="EMBL" id="KAL1391552.1"/>
    </source>
</evidence>
<evidence type="ECO:0000256" key="6">
    <source>
        <dbReference type="ARBA" id="ARBA00022801"/>
    </source>
</evidence>
<dbReference type="Pfam" id="PF00149">
    <property type="entry name" value="Metallophos"/>
    <property type="match status" value="1"/>
</dbReference>
<feature type="binding site" evidence="9">
    <location>
        <position position="325"/>
    </location>
    <ligand>
        <name>Zn(2+)</name>
        <dbReference type="ChEBI" id="CHEBI:29105"/>
        <label>2</label>
    </ligand>
</feature>
<feature type="binding site" evidence="9">
    <location>
        <position position="170"/>
    </location>
    <ligand>
        <name>Zn(2+)</name>
        <dbReference type="ChEBI" id="CHEBI:29105"/>
        <label>1</label>
    </ligand>
</feature>
<dbReference type="InterPro" id="IPR011160">
    <property type="entry name" value="Sphingomy_PDE"/>
</dbReference>
<comment type="caution">
    <text evidence="13">The sequence shown here is derived from an EMBL/GenBank/DDBJ whole genome shotgun (WGS) entry which is preliminary data.</text>
</comment>
<gene>
    <name evidence="13" type="ORF">pipiens_003130</name>
</gene>
<dbReference type="PANTHER" id="PTHR10340:SF29">
    <property type="entry name" value="SPHINGOMYELIN PHOSPHODIESTERASE"/>
    <property type="match status" value="1"/>
</dbReference>
<evidence type="ECO:0000256" key="9">
    <source>
        <dbReference type="PIRSR" id="PIRSR000948-1"/>
    </source>
</evidence>
<proteinExistence type="inferred from homology"/>
<dbReference type="InterPro" id="IPR045473">
    <property type="entry name" value="ASM_C"/>
</dbReference>
<reference evidence="13 14" key="1">
    <citation type="submission" date="2024-05" db="EMBL/GenBank/DDBJ databases">
        <title>Culex pipiens pipiens assembly and annotation.</title>
        <authorList>
            <person name="Alout H."/>
            <person name="Durand T."/>
        </authorList>
    </citation>
    <scope>NUCLEOTIDE SEQUENCE [LARGE SCALE GENOMIC DNA]</scope>
    <source>
        <strain evidence="13">HA-2024</strain>
        <tissue evidence="13">Whole body</tissue>
    </source>
</reference>
<dbReference type="CDD" id="cd00842">
    <property type="entry name" value="MPP_ASMase"/>
    <property type="match status" value="1"/>
</dbReference>
<evidence type="ECO:0000313" key="14">
    <source>
        <dbReference type="Proteomes" id="UP001562425"/>
    </source>
</evidence>
<evidence type="ECO:0000256" key="1">
    <source>
        <dbReference type="ARBA" id="ARBA00004613"/>
    </source>
</evidence>
<dbReference type="Gene3D" id="3.60.21.10">
    <property type="match status" value="1"/>
</dbReference>
<evidence type="ECO:0000256" key="5">
    <source>
        <dbReference type="ARBA" id="ARBA00022729"/>
    </source>
</evidence>
<feature type="disulfide bond" evidence="10">
    <location>
        <begin position="122"/>
        <end position="141"/>
    </location>
</feature>
<feature type="binding site" evidence="9">
    <location>
        <position position="361"/>
    </location>
    <ligand>
        <name>Zn(2+)</name>
        <dbReference type="ChEBI" id="CHEBI:29105"/>
        <label>1</label>
    </ligand>
</feature>
<feature type="binding site" evidence="9">
    <location>
        <position position="170"/>
    </location>
    <ligand>
        <name>Zn(2+)</name>
        <dbReference type="ChEBI" id="CHEBI:29105"/>
        <label>2</label>
    </ligand>
</feature>
<feature type="domain" description="Sphingomyelin phosphodiesterase C-terminal" evidence="12">
    <location>
        <begin position="395"/>
        <end position="499"/>
    </location>
</feature>
<keyword evidence="8" id="KW-0325">Glycoprotein</keyword>
<keyword evidence="5" id="KW-0732">Signal</keyword>
<keyword evidence="4 9" id="KW-0479">Metal-binding</keyword>
<evidence type="ECO:0000256" key="2">
    <source>
        <dbReference type="ARBA" id="ARBA00008234"/>
    </source>
</evidence>
<feature type="binding site" evidence="9">
    <location>
        <position position="359"/>
    </location>
    <ligand>
        <name>Zn(2+)</name>
        <dbReference type="ChEBI" id="CHEBI:29105"/>
        <label>2</label>
    </ligand>
</feature>
<dbReference type="InterPro" id="IPR004843">
    <property type="entry name" value="Calcineurin-like_PHP"/>
</dbReference>
<dbReference type="SUPFAM" id="SSF56300">
    <property type="entry name" value="Metallo-dependent phosphatases"/>
    <property type="match status" value="1"/>
</dbReference>
<evidence type="ECO:0000256" key="10">
    <source>
        <dbReference type="PIRSR" id="PIRSR000948-2"/>
    </source>
</evidence>
<dbReference type="InterPro" id="IPR041805">
    <property type="entry name" value="ASMase/PPN1_MPP"/>
</dbReference>
<feature type="binding site" evidence="9">
    <location>
        <position position="210"/>
    </location>
    <ligand>
        <name>Zn(2+)</name>
        <dbReference type="ChEBI" id="CHEBI:29105"/>
        <label>2</label>
    </ligand>
</feature>